<dbReference type="Gene3D" id="3.10.390.10">
    <property type="entry name" value="SAND domain-like"/>
    <property type="match status" value="1"/>
</dbReference>
<keyword evidence="3" id="KW-1185">Reference proteome</keyword>
<accession>A0A150GC87</accession>
<feature type="compositionally biased region" description="Low complexity" evidence="1">
    <location>
        <begin position="1"/>
        <end position="12"/>
    </location>
</feature>
<protein>
    <submittedName>
        <fullName evidence="2">Uncharacterized protein</fullName>
    </submittedName>
</protein>
<dbReference type="STRING" id="33097.A0A150GC87"/>
<organism evidence="2 3">
    <name type="scientific">Gonium pectorale</name>
    <name type="common">Green alga</name>
    <dbReference type="NCBI Taxonomy" id="33097"/>
    <lineage>
        <taxon>Eukaryota</taxon>
        <taxon>Viridiplantae</taxon>
        <taxon>Chlorophyta</taxon>
        <taxon>core chlorophytes</taxon>
        <taxon>Chlorophyceae</taxon>
        <taxon>CS clade</taxon>
        <taxon>Chlamydomonadales</taxon>
        <taxon>Volvocaceae</taxon>
        <taxon>Gonium</taxon>
    </lineage>
</organism>
<feature type="region of interest" description="Disordered" evidence="1">
    <location>
        <begin position="1"/>
        <end position="76"/>
    </location>
</feature>
<dbReference type="EMBL" id="LSYV01000036">
    <property type="protein sequence ID" value="KXZ47438.1"/>
    <property type="molecule type" value="Genomic_DNA"/>
</dbReference>
<evidence type="ECO:0000256" key="1">
    <source>
        <dbReference type="SAM" id="MobiDB-lite"/>
    </source>
</evidence>
<reference evidence="3" key="1">
    <citation type="journal article" date="2016" name="Nat. Commun.">
        <title>The Gonium pectorale genome demonstrates co-option of cell cycle regulation during the evolution of multicellularity.</title>
        <authorList>
            <person name="Hanschen E.R."/>
            <person name="Marriage T.N."/>
            <person name="Ferris P.J."/>
            <person name="Hamaji T."/>
            <person name="Toyoda A."/>
            <person name="Fujiyama A."/>
            <person name="Neme R."/>
            <person name="Noguchi H."/>
            <person name="Minakuchi Y."/>
            <person name="Suzuki M."/>
            <person name="Kawai-Toyooka H."/>
            <person name="Smith D.R."/>
            <person name="Sparks H."/>
            <person name="Anderson J."/>
            <person name="Bakaric R."/>
            <person name="Luria V."/>
            <person name="Karger A."/>
            <person name="Kirschner M.W."/>
            <person name="Durand P.M."/>
            <person name="Michod R.E."/>
            <person name="Nozaki H."/>
            <person name="Olson B.J."/>
        </authorList>
    </citation>
    <scope>NUCLEOTIDE SEQUENCE [LARGE SCALE GENOMIC DNA]</scope>
    <source>
        <strain evidence="3">NIES-2863</strain>
    </source>
</reference>
<dbReference type="SUPFAM" id="SSF63763">
    <property type="entry name" value="SAND domain-like"/>
    <property type="match status" value="1"/>
</dbReference>
<proteinExistence type="predicted"/>
<gene>
    <name evidence="2" type="ORF">GPECTOR_35g876</name>
</gene>
<dbReference type="OrthoDB" id="546371at2759"/>
<dbReference type="Proteomes" id="UP000075714">
    <property type="component" value="Unassembled WGS sequence"/>
</dbReference>
<dbReference type="AlphaFoldDB" id="A0A150GC87"/>
<feature type="compositionally biased region" description="Acidic residues" evidence="1">
    <location>
        <begin position="27"/>
        <end position="39"/>
    </location>
</feature>
<name>A0A150GC87_GONPE</name>
<sequence>MEALAGASALMGMGMGSGDRRGGGAAADDDDTDDEDYEAEAGGGGGGASKRARRAISPAAMSSHPAARPPPRNTRLPAEKLPTGIADLPAQLTVSCNDVTGTFILDGIKVLCRCKDCGELPAGQREFHPTHWEQHCGAGTAKKWKASIKVEPGGAPEVPAYGNAMQIGKWFDMLGVEFRPAKTTGELRERRWCGF</sequence>
<comment type="caution">
    <text evidence="2">The sequence shown here is derived from an EMBL/GenBank/DDBJ whole genome shotgun (WGS) entry which is preliminary data.</text>
</comment>
<dbReference type="InterPro" id="IPR010919">
    <property type="entry name" value="SAND-like_dom_sf"/>
</dbReference>
<evidence type="ECO:0000313" key="2">
    <source>
        <dbReference type="EMBL" id="KXZ47438.1"/>
    </source>
</evidence>
<evidence type="ECO:0000313" key="3">
    <source>
        <dbReference type="Proteomes" id="UP000075714"/>
    </source>
</evidence>